<dbReference type="AlphaFoldDB" id="A0A940DTF9"/>
<evidence type="ECO:0000313" key="1">
    <source>
        <dbReference type="EMBL" id="MBO8483048.1"/>
    </source>
</evidence>
<dbReference type="InterPro" id="IPR008969">
    <property type="entry name" value="CarboxyPept-like_regulatory"/>
</dbReference>
<evidence type="ECO:0000313" key="2">
    <source>
        <dbReference type="Proteomes" id="UP000725002"/>
    </source>
</evidence>
<dbReference type="SUPFAM" id="SSF49464">
    <property type="entry name" value="Carboxypeptidase regulatory domain-like"/>
    <property type="match status" value="1"/>
</dbReference>
<dbReference type="PROSITE" id="PS51257">
    <property type="entry name" value="PROKAR_LIPOPROTEIN"/>
    <property type="match status" value="1"/>
</dbReference>
<dbReference type="InterPro" id="IPR026403">
    <property type="entry name" value="Lipo_with_rSAM"/>
</dbReference>
<dbReference type="Proteomes" id="UP000725002">
    <property type="component" value="Unassembled WGS sequence"/>
</dbReference>
<reference evidence="1" key="2">
    <citation type="journal article" date="2021" name="PeerJ">
        <title>Extensive microbial diversity within the chicken gut microbiome revealed by metagenomics and culture.</title>
        <authorList>
            <person name="Gilroy R."/>
            <person name="Ravi A."/>
            <person name="Getino M."/>
            <person name="Pursley I."/>
            <person name="Horton D.L."/>
            <person name="Alikhan N.F."/>
            <person name="Baker D."/>
            <person name="Gharbi K."/>
            <person name="Hall N."/>
            <person name="Watson M."/>
            <person name="Adriaenssens E.M."/>
            <person name="Foster-Nyarko E."/>
            <person name="Jarju S."/>
            <person name="Secka A."/>
            <person name="Antonio M."/>
            <person name="Oren A."/>
            <person name="Chaudhuri R.R."/>
            <person name="La Ragione R."/>
            <person name="Hildebrand F."/>
            <person name="Pallen M.J."/>
        </authorList>
    </citation>
    <scope>NUCLEOTIDE SEQUENCE</scope>
    <source>
        <strain evidence="1">G3-8215</strain>
    </source>
</reference>
<comment type="caution">
    <text evidence="1">The sequence shown here is derived from an EMBL/GenBank/DDBJ whole genome shotgun (WGS) entry which is preliminary data.</text>
</comment>
<dbReference type="NCBIfam" id="TIGR04134">
    <property type="entry name" value="lipo_with_rSAM"/>
    <property type="match status" value="1"/>
</dbReference>
<accession>A0A940DTF9</accession>
<organism evidence="1 2">
    <name type="scientific">Candidatus Cryptobacteroides avicola</name>
    <dbReference type="NCBI Taxonomy" id="2840757"/>
    <lineage>
        <taxon>Bacteria</taxon>
        <taxon>Pseudomonadati</taxon>
        <taxon>Bacteroidota</taxon>
        <taxon>Bacteroidia</taxon>
        <taxon>Bacteroidales</taxon>
        <taxon>Candidatus Cryptobacteroides</taxon>
    </lineage>
</organism>
<proteinExistence type="predicted"/>
<reference evidence="1" key="1">
    <citation type="submission" date="2020-10" db="EMBL/GenBank/DDBJ databases">
        <authorList>
            <person name="Gilroy R."/>
        </authorList>
    </citation>
    <scope>NUCLEOTIDE SEQUENCE</scope>
    <source>
        <strain evidence="1">G3-8215</strain>
    </source>
</reference>
<sequence length="157" mass="17064">MEMLPAKIKSVSGSAVAGFIMLLAVSSCEISGGNGPNGTFGFPYADFEVDGIVVDDLGQPLAGVRVYYTDQNWGVTYTDVQPDGRFSLYGTFTPAGSIGLTAVDTDMDDGLNWGSYYDAYITVPLNFVEGSDNMADEWFSGLYVCEEPVVIQMFRQW</sequence>
<dbReference type="EMBL" id="JADILV010000021">
    <property type="protein sequence ID" value="MBO8483048.1"/>
    <property type="molecule type" value="Genomic_DNA"/>
</dbReference>
<name>A0A940DTF9_9BACT</name>
<protein>
    <submittedName>
        <fullName evidence="1">Radical SAM-associated putative lipoprotein</fullName>
    </submittedName>
</protein>
<keyword evidence="1" id="KW-0449">Lipoprotein</keyword>
<gene>
    <name evidence="1" type="ORF">IAB75_02875</name>
</gene>